<accession>A0ABW3GG08</accession>
<dbReference type="Pfam" id="PF00701">
    <property type="entry name" value="DHDPS"/>
    <property type="match status" value="1"/>
</dbReference>
<dbReference type="InterPro" id="IPR013785">
    <property type="entry name" value="Aldolase_TIM"/>
</dbReference>
<dbReference type="NCBIfam" id="TIGR00674">
    <property type="entry name" value="dapA"/>
    <property type="match status" value="1"/>
</dbReference>
<dbReference type="HAMAP" id="MF_00418">
    <property type="entry name" value="DapA"/>
    <property type="match status" value="1"/>
</dbReference>
<keyword evidence="8 12" id="KW-0457">Lysine biosynthesis</keyword>
<evidence type="ECO:0000256" key="9">
    <source>
        <dbReference type="ARBA" id="ARBA00023239"/>
    </source>
</evidence>
<dbReference type="SMART" id="SM01130">
    <property type="entry name" value="DHDPS"/>
    <property type="match status" value="1"/>
</dbReference>
<organism evidence="14 15">
    <name type="scientific">Methylophilus glucosoxydans</name>
    <dbReference type="NCBI Taxonomy" id="752553"/>
    <lineage>
        <taxon>Bacteria</taxon>
        <taxon>Pseudomonadati</taxon>
        <taxon>Pseudomonadota</taxon>
        <taxon>Betaproteobacteria</taxon>
        <taxon>Nitrosomonadales</taxon>
        <taxon>Methylophilaceae</taxon>
        <taxon>Methylophilus</taxon>
    </lineage>
</organism>
<keyword evidence="9 12" id="KW-0456">Lyase</keyword>
<comment type="subunit">
    <text evidence="12">Homotetramer; dimer of dimers.</text>
</comment>
<comment type="caution">
    <text evidence="14">The sequence shown here is derived from an EMBL/GenBank/DDBJ whole genome shotgun (WGS) entry which is preliminary data.</text>
</comment>
<sequence length="321" mass="35173">MDGDSACLVSHGYEKVKDVHSVVINDKTPLEGIWVPLVTPFKHGELDLDALKTLTQRMVNYGVHGLVVCSTTGEMGSLRLDEQLQIIRTVQQVTHKKMPILIGLLGTDTRALVHQAQLLDSLNPFGFLIAPPSFIRPSQEGLFAHFSALADAISSSIVLYNIPARAGVPIHLETVQRLANNPTFIGIKESSGNSETLYRTIKETNLRVMCGDDSLILDGLLHGAAGAISASAHIHTESFLRLYELAKQQKCREASQQFAHLETLIHLLFKEPNPAPVKTLLGHQGLIYPELRLPMTDVTPALKKELIQAFSLSETVLIQAA</sequence>
<comment type="pathway">
    <text evidence="2 12">Amino-acid biosynthesis; L-lysine biosynthesis via DAP pathway; (S)-tetrahydrodipicolinate from L-aspartate: step 3/4.</text>
</comment>
<feature type="binding site" evidence="12">
    <location>
        <position position="228"/>
    </location>
    <ligand>
        <name>pyruvate</name>
        <dbReference type="ChEBI" id="CHEBI:15361"/>
    </ligand>
</feature>
<proteinExistence type="inferred from homology"/>
<dbReference type="Gene3D" id="3.20.20.70">
    <property type="entry name" value="Aldolase class I"/>
    <property type="match status" value="1"/>
</dbReference>
<comment type="caution">
    <text evidence="12">Was originally thought to be a dihydrodipicolinate synthase (DHDPS), catalyzing the condensation of (S)-aspartate-beta-semialdehyde [(S)-ASA] and pyruvate to dihydrodipicolinate (DHDP). However, it was shown in E.coli that the product of the enzymatic reaction is not dihydrodipicolinate but in fact (4S)-4-hydroxy-2,3,4,5-tetrahydro-(2S)-dipicolinic acid (HTPA), and that the consecutive dehydration reaction leading to DHDP is not spontaneous but catalyzed by DapB.</text>
</comment>
<feature type="site" description="Part of a proton relay during catalysis" evidence="12">
    <location>
        <position position="71"/>
    </location>
</feature>
<evidence type="ECO:0000256" key="7">
    <source>
        <dbReference type="ARBA" id="ARBA00022915"/>
    </source>
</evidence>
<dbReference type="PIRSF" id="PIRSF001365">
    <property type="entry name" value="DHDPS"/>
    <property type="match status" value="1"/>
</dbReference>
<evidence type="ECO:0000256" key="3">
    <source>
        <dbReference type="ARBA" id="ARBA00007592"/>
    </source>
</evidence>
<comment type="subcellular location">
    <subcellularLocation>
        <location evidence="12">Cytoplasm</location>
    </subcellularLocation>
</comment>
<feature type="active site" description="Schiff-base intermediate with substrate" evidence="12">
    <location>
        <position position="188"/>
    </location>
</feature>
<evidence type="ECO:0000256" key="2">
    <source>
        <dbReference type="ARBA" id="ARBA00005120"/>
    </source>
</evidence>
<comment type="function">
    <text evidence="1 12">Catalyzes the condensation of (S)-aspartate-beta-semialdehyde [(S)-ASA] and pyruvate to 4-hydroxy-tetrahydrodipicolinate (HTPA).</text>
</comment>
<evidence type="ECO:0000256" key="11">
    <source>
        <dbReference type="ARBA" id="ARBA00047836"/>
    </source>
</evidence>
<keyword evidence="5 12" id="KW-0963">Cytoplasm</keyword>
<comment type="similarity">
    <text evidence="3 12 13">Belongs to the DapA family.</text>
</comment>
<evidence type="ECO:0000256" key="5">
    <source>
        <dbReference type="ARBA" id="ARBA00022490"/>
    </source>
</evidence>
<evidence type="ECO:0000256" key="12">
    <source>
        <dbReference type="HAMAP-Rule" id="MF_00418"/>
    </source>
</evidence>
<evidence type="ECO:0000256" key="13">
    <source>
        <dbReference type="PIRNR" id="PIRNR001365"/>
    </source>
</evidence>
<dbReference type="PANTHER" id="PTHR12128">
    <property type="entry name" value="DIHYDRODIPICOLINATE SYNTHASE"/>
    <property type="match status" value="1"/>
</dbReference>
<evidence type="ECO:0000256" key="4">
    <source>
        <dbReference type="ARBA" id="ARBA00012086"/>
    </source>
</evidence>
<protein>
    <recommendedName>
        <fullName evidence="4 12">4-hydroxy-tetrahydrodipicolinate synthase</fullName>
        <shortName evidence="12">HTPA synthase</shortName>
        <ecNumber evidence="4 12">4.3.3.7</ecNumber>
    </recommendedName>
</protein>
<dbReference type="CDD" id="cd00950">
    <property type="entry name" value="DHDPS"/>
    <property type="match status" value="1"/>
</dbReference>
<keyword evidence="6 12" id="KW-0028">Amino-acid biosynthesis</keyword>
<evidence type="ECO:0000256" key="10">
    <source>
        <dbReference type="ARBA" id="ARBA00023270"/>
    </source>
</evidence>
<dbReference type="InterPro" id="IPR002220">
    <property type="entry name" value="DapA-like"/>
</dbReference>
<gene>
    <name evidence="12 14" type="primary">dapA</name>
    <name evidence="14" type="ORF">ACFQ1T_02200</name>
</gene>
<evidence type="ECO:0000313" key="14">
    <source>
        <dbReference type="EMBL" id="MFD0928583.1"/>
    </source>
</evidence>
<evidence type="ECO:0000256" key="1">
    <source>
        <dbReference type="ARBA" id="ARBA00003294"/>
    </source>
</evidence>
<evidence type="ECO:0000256" key="8">
    <source>
        <dbReference type="ARBA" id="ARBA00023154"/>
    </source>
</evidence>
<comment type="catalytic activity">
    <reaction evidence="11 12">
        <text>L-aspartate 4-semialdehyde + pyruvate = (2S,4S)-4-hydroxy-2,3,4,5-tetrahydrodipicolinate + H2O + H(+)</text>
        <dbReference type="Rhea" id="RHEA:34171"/>
        <dbReference type="ChEBI" id="CHEBI:15361"/>
        <dbReference type="ChEBI" id="CHEBI:15377"/>
        <dbReference type="ChEBI" id="CHEBI:15378"/>
        <dbReference type="ChEBI" id="CHEBI:67139"/>
        <dbReference type="ChEBI" id="CHEBI:537519"/>
        <dbReference type="EC" id="4.3.3.7"/>
    </reaction>
</comment>
<feature type="active site" description="Proton donor/acceptor" evidence="12">
    <location>
        <position position="160"/>
    </location>
</feature>
<evidence type="ECO:0000256" key="6">
    <source>
        <dbReference type="ARBA" id="ARBA00022605"/>
    </source>
</evidence>
<keyword evidence="15" id="KW-1185">Reference proteome</keyword>
<dbReference type="InterPro" id="IPR005263">
    <property type="entry name" value="DapA"/>
</dbReference>
<dbReference type="EMBL" id="JBHTJW010000001">
    <property type="protein sequence ID" value="MFD0928583.1"/>
    <property type="molecule type" value="Genomic_DNA"/>
</dbReference>
<keyword evidence="10 12" id="KW-0704">Schiff base</keyword>
<dbReference type="PRINTS" id="PR00146">
    <property type="entry name" value="DHPICSNTHASE"/>
</dbReference>
<dbReference type="Proteomes" id="UP001597106">
    <property type="component" value="Unassembled WGS sequence"/>
</dbReference>
<dbReference type="EC" id="4.3.3.7" evidence="4 12"/>
<dbReference type="PANTHER" id="PTHR12128:SF66">
    <property type="entry name" value="4-HYDROXY-2-OXOGLUTARATE ALDOLASE, MITOCHONDRIAL"/>
    <property type="match status" value="1"/>
</dbReference>
<feature type="binding site" evidence="12">
    <location>
        <position position="72"/>
    </location>
    <ligand>
        <name>pyruvate</name>
        <dbReference type="ChEBI" id="CHEBI:15361"/>
    </ligand>
</feature>
<evidence type="ECO:0000313" key="15">
    <source>
        <dbReference type="Proteomes" id="UP001597106"/>
    </source>
</evidence>
<dbReference type="SUPFAM" id="SSF51569">
    <property type="entry name" value="Aldolase"/>
    <property type="match status" value="1"/>
</dbReference>
<name>A0ABW3GG08_9PROT</name>
<dbReference type="PROSITE" id="PS00666">
    <property type="entry name" value="DHDPS_2"/>
    <property type="match status" value="1"/>
</dbReference>
<dbReference type="RefSeq" id="WP_379073652.1">
    <property type="nucleotide sequence ID" value="NZ_JBHTJW010000001.1"/>
</dbReference>
<dbReference type="GO" id="GO:0008840">
    <property type="term" value="F:4-hydroxy-tetrahydrodipicolinate synthase activity"/>
    <property type="evidence" value="ECO:0007669"/>
    <property type="project" value="UniProtKB-EC"/>
</dbReference>
<reference evidence="15" key="1">
    <citation type="journal article" date="2019" name="Int. J. Syst. Evol. Microbiol.">
        <title>The Global Catalogue of Microorganisms (GCM) 10K type strain sequencing project: providing services to taxonomists for standard genome sequencing and annotation.</title>
        <authorList>
            <consortium name="The Broad Institute Genomics Platform"/>
            <consortium name="The Broad Institute Genome Sequencing Center for Infectious Disease"/>
            <person name="Wu L."/>
            <person name="Ma J."/>
        </authorList>
    </citation>
    <scope>NUCLEOTIDE SEQUENCE [LARGE SCALE GENOMIC DNA]</scope>
    <source>
        <strain evidence="15">CCUG 59685</strain>
    </source>
</reference>
<dbReference type="InterPro" id="IPR020625">
    <property type="entry name" value="Schiff_base-form_aldolases_AS"/>
</dbReference>
<comment type="caution">
    <text evidence="12">Lacks conserved residue(s) required for the propagation of feature annotation.</text>
</comment>
<keyword evidence="7 12" id="KW-0220">Diaminopimelate biosynthesis</keyword>